<dbReference type="EMBL" id="QRAP01000004">
    <property type="protein sequence ID" value="RDK92066.1"/>
    <property type="molecule type" value="Genomic_DNA"/>
</dbReference>
<evidence type="ECO:0000313" key="1">
    <source>
        <dbReference type="EMBL" id="RDK92066.1"/>
    </source>
</evidence>
<dbReference type="AlphaFoldDB" id="A0A370QS54"/>
<dbReference type="Proteomes" id="UP000254848">
    <property type="component" value="Unassembled WGS sequence"/>
</dbReference>
<protein>
    <submittedName>
        <fullName evidence="1">Uncharacterized protein</fullName>
    </submittedName>
</protein>
<sequence length="193" mass="20583">MKGDLWEEGGVPYAKAPGLYEVPLRRTGRGWLGGHPLHSRASGAGHLSRPLRGCLPLPSGLMAPAAEGHPAHPRLSPLPCGECRPEGFVSGSGGRGLWGEVFLWEGFRTRRLRGYMRFLCGVRAEGGWAATLCTPAPWVRAAFPARFAGAFLSLRASWHRLRKGILPILASRRIPAASAGPKGSSAVQEAGGF</sequence>
<proteinExistence type="predicted"/>
<evidence type="ECO:0000313" key="2">
    <source>
        <dbReference type="Proteomes" id="UP000254848"/>
    </source>
</evidence>
<gene>
    <name evidence="1" type="ORF">C8D90_104222</name>
</gene>
<comment type="caution">
    <text evidence="1">The sequence shown here is derived from an EMBL/GenBank/DDBJ whole genome shotgun (WGS) entry which is preliminary data.</text>
</comment>
<accession>A0A370QS54</accession>
<organism evidence="1 2">
    <name type="scientific">Enterobacillus tribolii</name>
    <dbReference type="NCBI Taxonomy" id="1487935"/>
    <lineage>
        <taxon>Bacteria</taxon>
        <taxon>Pseudomonadati</taxon>
        <taxon>Pseudomonadota</taxon>
        <taxon>Gammaproteobacteria</taxon>
        <taxon>Enterobacterales</taxon>
        <taxon>Hafniaceae</taxon>
        <taxon>Enterobacillus</taxon>
    </lineage>
</organism>
<keyword evidence="2" id="KW-1185">Reference proteome</keyword>
<reference evidence="1 2" key="1">
    <citation type="submission" date="2018-07" db="EMBL/GenBank/DDBJ databases">
        <title>Genomic Encyclopedia of Type Strains, Phase IV (KMG-IV): sequencing the most valuable type-strain genomes for metagenomic binning, comparative biology and taxonomic classification.</title>
        <authorList>
            <person name="Goeker M."/>
        </authorList>
    </citation>
    <scope>NUCLEOTIDE SEQUENCE [LARGE SCALE GENOMIC DNA]</scope>
    <source>
        <strain evidence="1 2">DSM 103736</strain>
    </source>
</reference>
<name>A0A370QS54_9GAMM</name>